<dbReference type="AlphaFoldDB" id="X7F317"/>
<dbReference type="GO" id="GO:0016787">
    <property type="term" value="F:hydrolase activity"/>
    <property type="evidence" value="ECO:0007669"/>
    <property type="project" value="UniProtKB-KW"/>
</dbReference>
<name>X7F317_9RHOB</name>
<gene>
    <name evidence="3" type="ORF">RISW2_14565</name>
</gene>
<dbReference type="PANTHER" id="PTHR43037">
    <property type="entry name" value="UNNAMED PRODUCT-RELATED"/>
    <property type="match status" value="1"/>
</dbReference>
<keyword evidence="4" id="KW-1185">Reference proteome</keyword>
<organism evidence="3 4">
    <name type="scientific">Roseivivax isoporae LMG 25204</name>
    <dbReference type="NCBI Taxonomy" id="1449351"/>
    <lineage>
        <taxon>Bacteria</taxon>
        <taxon>Pseudomonadati</taxon>
        <taxon>Pseudomonadota</taxon>
        <taxon>Alphaproteobacteria</taxon>
        <taxon>Rhodobacterales</taxon>
        <taxon>Roseobacteraceae</taxon>
        <taxon>Roseivivax</taxon>
    </lineage>
</organism>
<dbReference type="EMBL" id="JAME01000035">
    <property type="protein sequence ID" value="ETX27317.1"/>
    <property type="molecule type" value="Genomic_DNA"/>
</dbReference>
<dbReference type="SUPFAM" id="SSF53474">
    <property type="entry name" value="alpha/beta-Hydrolases"/>
    <property type="match status" value="2"/>
</dbReference>
<evidence type="ECO:0000256" key="1">
    <source>
        <dbReference type="ARBA" id="ARBA00022729"/>
    </source>
</evidence>
<dbReference type="Proteomes" id="UP000023430">
    <property type="component" value="Unassembled WGS sequence"/>
</dbReference>
<evidence type="ECO:0000313" key="3">
    <source>
        <dbReference type="EMBL" id="ETX27317.1"/>
    </source>
</evidence>
<dbReference type="InterPro" id="IPR010126">
    <property type="entry name" value="Esterase_phb"/>
</dbReference>
<dbReference type="RefSeq" id="WP_051492148.1">
    <property type="nucleotide sequence ID" value="NZ_JAME01000035.1"/>
</dbReference>
<dbReference type="eggNOG" id="COG3509">
    <property type="taxonomic scope" value="Bacteria"/>
</dbReference>
<dbReference type="PATRIC" id="fig|1449351.3.peg.3787"/>
<dbReference type="InterPro" id="IPR029058">
    <property type="entry name" value="AB_hydrolase_fold"/>
</dbReference>
<accession>X7F317</accession>
<keyword evidence="2" id="KW-0378">Hydrolase</keyword>
<dbReference type="STRING" id="1449351.RISW2_14565"/>
<dbReference type="Gene3D" id="3.40.50.1820">
    <property type="entry name" value="alpha/beta hydrolase"/>
    <property type="match status" value="1"/>
</dbReference>
<keyword evidence="1" id="KW-0732">Signal</keyword>
<reference evidence="3 4" key="1">
    <citation type="submission" date="2014-01" db="EMBL/GenBank/DDBJ databases">
        <title>Roseivivax isoporae LMG 25204 Genome Sequencing.</title>
        <authorList>
            <person name="Lai Q."/>
            <person name="Li G."/>
            <person name="Shao Z."/>
        </authorList>
    </citation>
    <scope>NUCLEOTIDE SEQUENCE [LARGE SCALE GENOMIC DNA]</scope>
    <source>
        <strain evidence="3 4">LMG 25204</strain>
    </source>
</reference>
<evidence type="ECO:0000256" key="2">
    <source>
        <dbReference type="ARBA" id="ARBA00022801"/>
    </source>
</evidence>
<sequence>MIDFTAGAWRPATGQTRAAPLGSANDLVTRTLARHGLAPGTLPGGPATGPQVMPAGLSAMLARLPAPGHQGAAQPDLPDGARFDADSFACAAGTRGYRTYVPASARDGVTGLVVMLHGCTQTPEDFAAGTGMNELAETHRFVVVYPQQSRGDNAQSCWNWFSRGDQRRDRGEPAILAGLTREVMARHAVPEDAVFVAGLSAGAAMAVILGGTYPDLFRAVGAHSGLPAGAANDVPSAFAAMAGSEAPGAPRTRATRTIVFHGSADSTVHPSNGDRIVRQALEGGPRQSLETQDTGAVNGRSFRRLTTCDADGTQAVEHWIVEGMGHAWSGGRPAGSYTDPTGPDASAEMVRFFFEGTTGRESVRRSAAG</sequence>
<dbReference type="PANTHER" id="PTHR43037:SF1">
    <property type="entry name" value="BLL1128 PROTEIN"/>
    <property type="match status" value="1"/>
</dbReference>
<dbReference type="OrthoDB" id="9767239at2"/>
<dbReference type="InterPro" id="IPR050955">
    <property type="entry name" value="Plant_Biomass_Hydrol_Est"/>
</dbReference>
<dbReference type="Pfam" id="PF10503">
    <property type="entry name" value="Esterase_PHB"/>
    <property type="match status" value="1"/>
</dbReference>
<proteinExistence type="predicted"/>
<evidence type="ECO:0000313" key="4">
    <source>
        <dbReference type="Proteomes" id="UP000023430"/>
    </source>
</evidence>
<comment type="caution">
    <text evidence="3">The sequence shown here is derived from an EMBL/GenBank/DDBJ whole genome shotgun (WGS) entry which is preliminary data.</text>
</comment>
<dbReference type="GO" id="GO:0005576">
    <property type="term" value="C:extracellular region"/>
    <property type="evidence" value="ECO:0007669"/>
    <property type="project" value="InterPro"/>
</dbReference>
<dbReference type="NCBIfam" id="TIGR01840">
    <property type="entry name" value="esterase_phb"/>
    <property type="match status" value="1"/>
</dbReference>
<protein>
    <submittedName>
        <fullName evidence="3">Esterase</fullName>
    </submittedName>
</protein>